<accession>A0ABW4X2H4</accession>
<sequence>MCSSTNNYLKALFLLLLAGAFYSCENPNDVGLELEDNTLQTLYTDTVTVNVSTVLLDSIVTSGSGTMLVGQFQDELMGKTTASSYAQVELGDSWTVEDDAEYDSIKLIMPYSGYSYGDTAQWLTIEVHKLLEEVSLLSLPPYVGTEEPQSYFYSSSALYNTSQLKAEEQPLSVYAFQPRPSRTDSLMISLPDALGTDWMSLKKANDSKLTISNNFMDYFKGIKINPAASGESGSIIGFNLSNAFIRLYYKETSGGIVESLYHDFPLASINQYNQLTGDYSQSVLAGLERGGEPLSSSASSSVGIAQSGTGLMIKLEFPYLEDLQKAINSKMINMAVLQVVPVVNTNRYPYLLPTTLALYETDKTNVPLSPLYMDYSTTQQTATYQADEEYDMASTYQFGITEYFSELFEETETSGRAILLAPSSDSFTQSVDRIVVGGSGHTSRVKLKLYYTLLNNN</sequence>
<feature type="signal peptide" evidence="1">
    <location>
        <begin position="1"/>
        <end position="23"/>
    </location>
</feature>
<evidence type="ECO:0000256" key="1">
    <source>
        <dbReference type="SAM" id="SignalP"/>
    </source>
</evidence>
<evidence type="ECO:0000313" key="3">
    <source>
        <dbReference type="Proteomes" id="UP001597369"/>
    </source>
</evidence>
<protein>
    <submittedName>
        <fullName evidence="2">DUF4270 family protein</fullName>
    </submittedName>
</protein>
<feature type="chain" id="PRO_5047344689" evidence="1">
    <location>
        <begin position="24"/>
        <end position="457"/>
    </location>
</feature>
<comment type="caution">
    <text evidence="2">The sequence shown here is derived from an EMBL/GenBank/DDBJ whole genome shotgun (WGS) entry which is preliminary data.</text>
</comment>
<gene>
    <name evidence="2" type="ORF">ACFSKU_16590</name>
</gene>
<dbReference type="Proteomes" id="UP001597369">
    <property type="component" value="Unassembled WGS sequence"/>
</dbReference>
<keyword evidence="3" id="KW-1185">Reference proteome</keyword>
<dbReference type="InterPro" id="IPR025366">
    <property type="entry name" value="DUF4270"/>
</dbReference>
<dbReference type="EMBL" id="JBHUHV010000053">
    <property type="protein sequence ID" value="MFD2068510.1"/>
    <property type="molecule type" value="Genomic_DNA"/>
</dbReference>
<dbReference type="RefSeq" id="WP_229959612.1">
    <property type="nucleotide sequence ID" value="NZ_JAJJWI010000005.1"/>
</dbReference>
<dbReference type="Pfam" id="PF14092">
    <property type="entry name" value="DUF4270"/>
    <property type="match status" value="1"/>
</dbReference>
<reference evidence="3" key="1">
    <citation type="journal article" date="2019" name="Int. J. Syst. Evol. Microbiol.">
        <title>The Global Catalogue of Microorganisms (GCM) 10K type strain sequencing project: providing services to taxonomists for standard genome sequencing and annotation.</title>
        <authorList>
            <consortium name="The Broad Institute Genomics Platform"/>
            <consortium name="The Broad Institute Genome Sequencing Center for Infectious Disease"/>
            <person name="Wu L."/>
            <person name="Ma J."/>
        </authorList>
    </citation>
    <scope>NUCLEOTIDE SEQUENCE [LARGE SCALE GENOMIC DNA]</scope>
    <source>
        <strain evidence="3">JCM 16545</strain>
    </source>
</reference>
<name>A0ABW4X2H4_9BACT</name>
<evidence type="ECO:0000313" key="2">
    <source>
        <dbReference type="EMBL" id="MFD2068510.1"/>
    </source>
</evidence>
<organism evidence="2 3">
    <name type="scientific">Pontibacter silvestris</name>
    <dbReference type="NCBI Taxonomy" id="2305183"/>
    <lineage>
        <taxon>Bacteria</taxon>
        <taxon>Pseudomonadati</taxon>
        <taxon>Bacteroidota</taxon>
        <taxon>Cytophagia</taxon>
        <taxon>Cytophagales</taxon>
        <taxon>Hymenobacteraceae</taxon>
        <taxon>Pontibacter</taxon>
    </lineage>
</organism>
<keyword evidence="1" id="KW-0732">Signal</keyword>
<proteinExistence type="predicted"/>